<dbReference type="Gene3D" id="3.40.850.10">
    <property type="entry name" value="Kinesin motor domain"/>
    <property type="match status" value="1"/>
</dbReference>
<dbReference type="SMART" id="SM00242">
    <property type="entry name" value="MYSc"/>
    <property type="match status" value="1"/>
</dbReference>
<dbReference type="GO" id="GO:0016459">
    <property type="term" value="C:myosin complex"/>
    <property type="evidence" value="ECO:0007669"/>
    <property type="project" value="UniProtKB-KW"/>
</dbReference>
<feature type="binding site" evidence="6">
    <location>
        <begin position="218"/>
        <end position="225"/>
    </location>
    <ligand>
        <name>ATP</name>
        <dbReference type="ChEBI" id="CHEBI:30616"/>
    </ligand>
</feature>
<dbReference type="Gene3D" id="1.10.10.820">
    <property type="match status" value="1"/>
</dbReference>
<keyword evidence="1 6" id="KW-0547">Nucleotide-binding</keyword>
<dbReference type="GO" id="GO:0005524">
    <property type="term" value="F:ATP binding"/>
    <property type="evidence" value="ECO:0007669"/>
    <property type="project" value="UniProtKB-UniRule"/>
</dbReference>
<dbReference type="Gene3D" id="1.20.120.720">
    <property type="entry name" value="Myosin VI head, motor domain, U50 subdomain"/>
    <property type="match status" value="1"/>
</dbReference>
<keyword evidence="4 6" id="KW-0505">Motor protein</keyword>
<evidence type="ECO:0000256" key="6">
    <source>
        <dbReference type="PROSITE-ProRule" id="PRU00782"/>
    </source>
</evidence>
<evidence type="ECO:0000313" key="10">
    <source>
        <dbReference type="Proteomes" id="UP000245609"/>
    </source>
</evidence>
<dbReference type="OrthoDB" id="6108017at2759"/>
<evidence type="ECO:0000256" key="5">
    <source>
        <dbReference type="ARBA" id="ARBA00023203"/>
    </source>
</evidence>
<keyword evidence="2 6" id="KW-0067">ATP-binding</keyword>
<dbReference type="GO" id="GO:0051015">
    <property type="term" value="F:actin filament binding"/>
    <property type="evidence" value="ECO:0007669"/>
    <property type="project" value="TreeGrafter"/>
</dbReference>
<dbReference type="InterPro" id="IPR027417">
    <property type="entry name" value="P-loop_NTPase"/>
</dbReference>
<comment type="similarity">
    <text evidence="6">Belongs to the TRAFAC class myosin-kinesin ATPase superfamily. Myosin family.</text>
</comment>
<feature type="region of interest" description="Actin-binding" evidence="6">
    <location>
        <begin position="712"/>
        <end position="734"/>
    </location>
</feature>
<dbReference type="STRING" id="133381.A0A2T9Y0Z5"/>
<dbReference type="GO" id="GO:0016020">
    <property type="term" value="C:membrane"/>
    <property type="evidence" value="ECO:0007669"/>
    <property type="project" value="TreeGrafter"/>
</dbReference>
<dbReference type="PRINTS" id="PR00193">
    <property type="entry name" value="MYOSINHEAVY"/>
</dbReference>
<accession>A0A2T9Y0Z5</accession>
<dbReference type="SUPFAM" id="SSF52540">
    <property type="entry name" value="P-loop containing nucleoside triphosphate hydrolases"/>
    <property type="match status" value="1"/>
</dbReference>
<evidence type="ECO:0000256" key="4">
    <source>
        <dbReference type="ARBA" id="ARBA00023175"/>
    </source>
</evidence>
<proteinExistence type="inferred from homology"/>
<reference evidence="9 10" key="1">
    <citation type="journal article" date="2018" name="MBio">
        <title>Comparative Genomics Reveals the Core Gene Toolbox for the Fungus-Insect Symbiosis.</title>
        <authorList>
            <person name="Wang Y."/>
            <person name="Stata M."/>
            <person name="Wang W."/>
            <person name="Stajich J.E."/>
            <person name="White M.M."/>
            <person name="Moncalvo J.M."/>
        </authorList>
    </citation>
    <scope>NUCLEOTIDE SEQUENCE [LARGE SCALE GENOMIC DNA]</scope>
    <source>
        <strain evidence="9 10">SC-DP-2</strain>
    </source>
</reference>
<dbReference type="EMBL" id="MBFS01003558">
    <property type="protein sequence ID" value="PVU86002.1"/>
    <property type="molecule type" value="Genomic_DNA"/>
</dbReference>
<evidence type="ECO:0000256" key="2">
    <source>
        <dbReference type="ARBA" id="ARBA00022840"/>
    </source>
</evidence>
<feature type="domain" description="Myosin motor" evidence="8">
    <location>
        <begin position="116"/>
        <end position="866"/>
    </location>
</feature>
<feature type="region of interest" description="Disordered" evidence="7">
    <location>
        <begin position="1546"/>
        <end position="1607"/>
    </location>
</feature>
<keyword evidence="5 6" id="KW-0009">Actin-binding</keyword>
<comment type="caution">
    <text evidence="9">The sequence shown here is derived from an EMBL/GenBank/DDBJ whole genome shotgun (WGS) entry which is preliminary data.</text>
</comment>
<dbReference type="Pfam" id="PF00063">
    <property type="entry name" value="Myosin_head"/>
    <property type="match status" value="1"/>
</dbReference>
<dbReference type="PANTHER" id="PTHR13140">
    <property type="entry name" value="MYOSIN"/>
    <property type="match status" value="1"/>
</dbReference>
<dbReference type="Gene3D" id="1.20.58.530">
    <property type="match status" value="1"/>
</dbReference>
<feature type="compositionally biased region" description="Polar residues" evidence="7">
    <location>
        <begin position="1398"/>
        <end position="1411"/>
    </location>
</feature>
<feature type="region of interest" description="Disordered" evidence="7">
    <location>
        <begin position="1373"/>
        <end position="1411"/>
    </location>
</feature>
<dbReference type="PROSITE" id="PS51456">
    <property type="entry name" value="MYOSIN_MOTOR"/>
    <property type="match status" value="1"/>
</dbReference>
<name>A0A2T9Y0Z5_9FUNG</name>
<dbReference type="Proteomes" id="UP000245609">
    <property type="component" value="Unassembled WGS sequence"/>
</dbReference>
<keyword evidence="3 6" id="KW-0518">Myosin</keyword>
<dbReference type="PANTHER" id="PTHR13140:SF706">
    <property type="entry name" value="DILUTE CLASS UNCONVENTIONAL MYOSIN, ISOFORM C"/>
    <property type="match status" value="1"/>
</dbReference>
<dbReference type="FunFam" id="1.10.10.820:FF:000001">
    <property type="entry name" value="Myosin heavy chain"/>
    <property type="match status" value="1"/>
</dbReference>
<dbReference type="GO" id="GO:0000146">
    <property type="term" value="F:microfilament motor activity"/>
    <property type="evidence" value="ECO:0007669"/>
    <property type="project" value="TreeGrafter"/>
</dbReference>
<evidence type="ECO:0000256" key="1">
    <source>
        <dbReference type="ARBA" id="ARBA00022741"/>
    </source>
</evidence>
<keyword evidence="10" id="KW-1185">Reference proteome</keyword>
<feature type="compositionally biased region" description="Polar residues" evidence="7">
    <location>
        <begin position="1373"/>
        <end position="1385"/>
    </location>
</feature>
<dbReference type="GO" id="GO:0005737">
    <property type="term" value="C:cytoplasm"/>
    <property type="evidence" value="ECO:0007669"/>
    <property type="project" value="TreeGrafter"/>
</dbReference>
<evidence type="ECO:0000313" key="9">
    <source>
        <dbReference type="EMBL" id="PVU86002.1"/>
    </source>
</evidence>
<evidence type="ECO:0000259" key="8">
    <source>
        <dbReference type="PROSITE" id="PS51456"/>
    </source>
</evidence>
<dbReference type="GO" id="GO:0007015">
    <property type="term" value="P:actin filament organization"/>
    <property type="evidence" value="ECO:0007669"/>
    <property type="project" value="TreeGrafter"/>
</dbReference>
<organism evidence="9 10">
    <name type="scientific">Smittium megazygosporum</name>
    <dbReference type="NCBI Taxonomy" id="133381"/>
    <lineage>
        <taxon>Eukaryota</taxon>
        <taxon>Fungi</taxon>
        <taxon>Fungi incertae sedis</taxon>
        <taxon>Zoopagomycota</taxon>
        <taxon>Kickxellomycotina</taxon>
        <taxon>Harpellomycetes</taxon>
        <taxon>Harpellales</taxon>
        <taxon>Legeriomycetaceae</taxon>
        <taxon>Smittium</taxon>
    </lineage>
</organism>
<evidence type="ECO:0000256" key="3">
    <source>
        <dbReference type="ARBA" id="ARBA00023123"/>
    </source>
</evidence>
<dbReference type="Gene3D" id="1.20.5.4820">
    <property type="match status" value="1"/>
</dbReference>
<dbReference type="InterPro" id="IPR001609">
    <property type="entry name" value="Myosin_head_motor_dom-like"/>
</dbReference>
<feature type="region of interest" description="Disordered" evidence="7">
    <location>
        <begin position="1106"/>
        <end position="1126"/>
    </location>
</feature>
<sequence length="1623" mass="184362">MPSPTIPSPRSFSPIEINTDSKLSSFYKLLSSYVKDAQIWIPSFNGSWIPSTISECNINKEKNSLSISLFHSFEDSDLLPSYAAKNSFFSENKNWSVLPSKNKNSLNLLFSCSLSDVFEDKVELPALKNPSSLDGIQDLTNLSHLNGPSSTHEIYTYSGVVLVALNPYYPIDYYGKNIMSNYLGNKRANNEPHLYALAEDAYSSMSKNQSSQSIIIYGESGAGKTTSAKHIMRYFAQARHKINEEQNAFLETQILATNPVFEAFGNAKTVRNDNSSRFGKYLEIFFDFDQQTIIGADNKTFLLERSRLTNLPESERNYHIFYQLLAGADPQILSYCKLQNLSWSDFRYLSKGKCGTITNINDADEFINTCNALELVGIGKAKQLEIWKVLAALLYLGNTNFENDKNSKVLDSFVKSEDFINASSMLGLDPVKLKSCLVEKKIVTQRESISVRLNKTRSSVIRHSIAKFLYSKLFDWILEPLNASLNKEQVNRDLFIGILDIYGFEYFESNSFEQLCINYANEKLQHHFNNHVFESEQQEYKRENLVNWDFISFHDNRPCIELLEGKIGIFSILDEESRLETGTDENFLDKIYQLFGSETSSRPLVNNITVKSNTPSLFFSKPRFSNNTFIIHHYACDVTYNGEGFLDKNRDSISHDLLNLLGNSSCEFVTDLAKHDLLSPYEATSDQKALRTSEPRFLKQSPTLGAIFRKSLAHLIKQITSTEMHFIRCIKTNAEKKAWLFEPALVTQQLYSCGILETIKISKAGYPSRVNIHVFNDRYLSLIPIEIRKEIIVDAPHLLTALRSQDSRLSGALKHELFPLKITKVDRNASELILKNLSCDPNLYQIGLTKVFFRSGLWADLEFKRTQVINGSAITIQKNIARFLVRKGLMKLKASVSTIQKAWITNRLKVISANTRSNLQIHSTNFLLHKWSEFSDMEKSRLAKLQSYSPEQSTLRSDSIPDVKPSLNNIHNVCGLPFDPEFLAKFKLIVQELYSQSAIRSIFNTKIYHNCLGINLKDHENSSPQDQLDFWLQTLLIHKDNVKRHKPDSTRPLTSPNRRWSLSDFRNLVSSANDPNNPDINVHKYARKVSLDYKLSNKEIFHILKSQHSGPTAQTKRDELSDNNNRMPPDSMAIYCQCDKPEVLTTFLKNPEQYHNLIESVHGSGSSLLVKSSLSRTKSNNTISPQAINTSISRDNTSNTKILINNPWSRDNRTNQNKFSKAKYENLQSKPARIPLTANRVLNGVNRVDLDPKLSVYSFGKSYSSDLKPTNVDVNTYTNPVMGTDGFYPGVNFGTDYIFGMHRRKKKSASIISTNSLSRDFNEKTRERIRNVALKVNSKPVHNSLEVDNRYRRAPSIFETKAEHEDDMYSRNRANSFRPRSTSGGKFTARPLTRDKSSLTGNTGYTHNAHSNYTTPTAFEFGRHTAARAARQSPDKKNKKNSGHADLDNSLFYSDFSLDIPNEKYSFNSSFASFNKGVGEKGSMYDTQDSSSETKEFVSYVNRTFSEESFDARLLSDLTIDEYGHKKTQAQSRSKKDESYVNKSKNLFNNDSHASNTRSTAGNQSHYDINDFQASGQNKNSGLPLARKPIDNRTPSQAPVINSEKSRLQTLSKLGRKVSRIFS</sequence>
<evidence type="ECO:0000256" key="7">
    <source>
        <dbReference type="SAM" id="MobiDB-lite"/>
    </source>
</evidence>
<gene>
    <name evidence="9" type="ORF">BB560_006841</name>
</gene>
<feature type="compositionally biased region" description="Polar residues" evidence="7">
    <location>
        <begin position="1546"/>
        <end position="1581"/>
    </location>
</feature>
<protein>
    <recommendedName>
        <fullName evidence="8">Myosin motor domain-containing protein</fullName>
    </recommendedName>
</protein>
<dbReference type="InterPro" id="IPR036961">
    <property type="entry name" value="Kinesin_motor_dom_sf"/>
</dbReference>